<dbReference type="Proteomes" id="UP001152747">
    <property type="component" value="Unassembled WGS sequence"/>
</dbReference>
<dbReference type="PANTHER" id="PTHR45830">
    <property type="entry name" value="SERPENTINE RECEPTOR, CLASS I"/>
    <property type="match status" value="1"/>
</dbReference>
<dbReference type="InterPro" id="IPR019422">
    <property type="entry name" value="7TM_GPCR_serpentine_rcpt_Srh"/>
</dbReference>
<feature type="transmembrane region" description="Helical" evidence="1">
    <location>
        <begin position="20"/>
        <end position="43"/>
    </location>
</feature>
<comment type="caution">
    <text evidence="2">The sequence shown here is derived from an EMBL/GenBank/DDBJ whole genome shotgun (WGS) entry which is preliminary data.</text>
</comment>
<proteinExistence type="predicted"/>
<keyword evidence="1" id="KW-0472">Membrane</keyword>
<feature type="transmembrane region" description="Helical" evidence="1">
    <location>
        <begin position="142"/>
        <end position="165"/>
    </location>
</feature>
<accession>A0A9P1IPW8</accession>
<protein>
    <submittedName>
        <fullName evidence="2">Uncharacterized protein</fullName>
    </submittedName>
</protein>
<feature type="transmembrane region" description="Helical" evidence="1">
    <location>
        <begin position="200"/>
        <end position="224"/>
    </location>
</feature>
<dbReference type="EMBL" id="CANHGI010000004">
    <property type="protein sequence ID" value="CAI5447222.1"/>
    <property type="molecule type" value="Genomic_DNA"/>
</dbReference>
<dbReference type="AlphaFoldDB" id="A0A9P1IPW8"/>
<keyword evidence="1" id="KW-0812">Transmembrane</keyword>
<keyword evidence="3" id="KW-1185">Reference proteome</keyword>
<dbReference type="PANTHER" id="PTHR45830:SF14">
    <property type="entry name" value="SERPENTINE RECEPTOR, CLASS T"/>
    <property type="match status" value="1"/>
</dbReference>
<feature type="transmembrane region" description="Helical" evidence="1">
    <location>
        <begin position="280"/>
        <end position="303"/>
    </location>
</feature>
<dbReference type="OrthoDB" id="5851777at2759"/>
<evidence type="ECO:0000313" key="3">
    <source>
        <dbReference type="Proteomes" id="UP001152747"/>
    </source>
</evidence>
<feature type="transmembrane region" description="Helical" evidence="1">
    <location>
        <begin position="55"/>
        <end position="83"/>
    </location>
</feature>
<sequence>MNNNSSDYYATLSDLTRSNTILLSYFTCLISLLVNIFSIYLIGSRGKRESRNYKCALIFSQLALFIPQFYLGIFLCILSVFPFPAFIPFGLLKDFVPIVILCAVWAAMLPFYIVSMLTVSIIRIHSIVRPESIFNIKISIQYTLLIIYVIILIISFENIAFRLYLPHEAMELFIFQNFPRYFYIAKSNNPIIFSDSTMDIFANTVYIIVLIMIVSFSLVRYIVYYEIRMQITKMSITKRKYHQKLAKDSAVQIIVKLLCIAAYPVWVAVSHNFSKEIDTISLTCLFHTIFIAAPIPATIIMFFQNPAYLSKIRKILGMKTSKDQKFPAVIIAIQTISTC</sequence>
<name>A0A9P1IPW8_9PELO</name>
<evidence type="ECO:0000256" key="1">
    <source>
        <dbReference type="SAM" id="Phobius"/>
    </source>
</evidence>
<organism evidence="2 3">
    <name type="scientific">Caenorhabditis angaria</name>
    <dbReference type="NCBI Taxonomy" id="860376"/>
    <lineage>
        <taxon>Eukaryota</taxon>
        <taxon>Metazoa</taxon>
        <taxon>Ecdysozoa</taxon>
        <taxon>Nematoda</taxon>
        <taxon>Chromadorea</taxon>
        <taxon>Rhabditida</taxon>
        <taxon>Rhabditina</taxon>
        <taxon>Rhabditomorpha</taxon>
        <taxon>Rhabditoidea</taxon>
        <taxon>Rhabditidae</taxon>
        <taxon>Peloderinae</taxon>
        <taxon>Caenorhabditis</taxon>
    </lineage>
</organism>
<dbReference type="Pfam" id="PF10318">
    <property type="entry name" value="7TM_GPCR_Srh"/>
    <property type="match status" value="1"/>
</dbReference>
<feature type="transmembrane region" description="Helical" evidence="1">
    <location>
        <begin position="245"/>
        <end position="268"/>
    </location>
</feature>
<keyword evidence="1" id="KW-1133">Transmembrane helix</keyword>
<gene>
    <name evidence="2" type="ORF">CAMP_LOCUS9859</name>
</gene>
<reference evidence="2" key="1">
    <citation type="submission" date="2022-11" db="EMBL/GenBank/DDBJ databases">
        <authorList>
            <person name="Kikuchi T."/>
        </authorList>
    </citation>
    <scope>NUCLEOTIDE SEQUENCE</scope>
    <source>
        <strain evidence="2">PS1010</strain>
    </source>
</reference>
<evidence type="ECO:0000313" key="2">
    <source>
        <dbReference type="EMBL" id="CAI5447222.1"/>
    </source>
</evidence>
<feature type="transmembrane region" description="Helical" evidence="1">
    <location>
        <begin position="95"/>
        <end position="122"/>
    </location>
</feature>